<dbReference type="RefSeq" id="WP_251973574.1">
    <property type="nucleotide sequence ID" value="NZ_AP025730.1"/>
</dbReference>
<comment type="cofactor">
    <cofactor evidence="10">
        <name>FAD</name>
        <dbReference type="ChEBI" id="CHEBI:57692"/>
    </cofactor>
</comment>
<organism evidence="13 14">
    <name type="scientific">Sphaerotilus microaerophilus</name>
    <dbReference type="NCBI Taxonomy" id="2914710"/>
    <lineage>
        <taxon>Bacteria</taxon>
        <taxon>Pseudomonadati</taxon>
        <taxon>Pseudomonadota</taxon>
        <taxon>Betaproteobacteria</taxon>
        <taxon>Burkholderiales</taxon>
        <taxon>Sphaerotilaceae</taxon>
        <taxon>Sphaerotilus</taxon>
    </lineage>
</organism>
<dbReference type="Gene3D" id="3.50.50.60">
    <property type="entry name" value="FAD/NAD(P)-binding domain"/>
    <property type="match status" value="1"/>
</dbReference>
<evidence type="ECO:0000256" key="1">
    <source>
        <dbReference type="ARBA" id="ARBA00022490"/>
    </source>
</evidence>
<feature type="region of interest" description="FAD-dependent cmnm(5)s(2)U34 oxidoreductase" evidence="10">
    <location>
        <begin position="265"/>
        <end position="698"/>
    </location>
</feature>
<keyword evidence="4 10" id="KW-0808">Transferase</keyword>
<comment type="similarity">
    <text evidence="10">In the C-terminal section; belongs to the DAO family.</text>
</comment>
<evidence type="ECO:0000256" key="2">
    <source>
        <dbReference type="ARBA" id="ARBA00022603"/>
    </source>
</evidence>
<dbReference type="NCBIfam" id="NF033855">
    <property type="entry name" value="tRNA_MNMC2"/>
    <property type="match status" value="1"/>
</dbReference>
<dbReference type="InterPro" id="IPR036188">
    <property type="entry name" value="FAD/NAD-bd_sf"/>
</dbReference>
<dbReference type="InterPro" id="IPR017610">
    <property type="entry name" value="tRNA_S-uridine_synth_MnmC_C"/>
</dbReference>
<dbReference type="InterPro" id="IPR023032">
    <property type="entry name" value="tRNA_MAMT_biosynth_bifunc_MnmC"/>
</dbReference>
<evidence type="ECO:0000259" key="12">
    <source>
        <dbReference type="Pfam" id="PF05430"/>
    </source>
</evidence>
<dbReference type="InterPro" id="IPR047785">
    <property type="entry name" value="tRNA_MNMC2"/>
</dbReference>
<evidence type="ECO:0000256" key="5">
    <source>
        <dbReference type="ARBA" id="ARBA00022691"/>
    </source>
</evidence>
<dbReference type="InterPro" id="IPR006076">
    <property type="entry name" value="FAD-dep_OxRdtase"/>
</dbReference>
<comment type="function">
    <text evidence="10">Catalyzes the last two steps in the biosynthesis of 5-methylaminomethyl-2-thiouridine (mnm(5)s(2)U) at the wobble position (U34) in tRNA. Catalyzes the FAD-dependent demodification of cmnm(5)s(2)U34 to nm(5)s(2)U34, followed by the transfer of a methyl group from S-adenosyl-L-methionine to nm(5)s(2)U34, to form mnm(5)s(2)U34.</text>
</comment>
<dbReference type="EC" id="1.5.-.-" evidence="10"/>
<comment type="similarity">
    <text evidence="10">In the N-terminal section; belongs to the methyltransferase superfamily. tRNA (mnm(5)s(2)U34)-methyltransferase family.</text>
</comment>
<keyword evidence="6 10" id="KW-0819">tRNA processing</keyword>
<evidence type="ECO:0000256" key="4">
    <source>
        <dbReference type="ARBA" id="ARBA00022679"/>
    </source>
</evidence>
<dbReference type="InterPro" id="IPR008471">
    <property type="entry name" value="MnmC-like_methylTransf"/>
</dbReference>
<dbReference type="SUPFAM" id="SSF51971">
    <property type="entry name" value="Nucleotide-binding domain"/>
    <property type="match status" value="1"/>
</dbReference>
<evidence type="ECO:0000259" key="11">
    <source>
        <dbReference type="Pfam" id="PF01266"/>
    </source>
</evidence>
<accession>A0ABN6PMR1</accession>
<comment type="subcellular location">
    <subcellularLocation>
        <location evidence="10">Cytoplasm</location>
    </subcellularLocation>
</comment>
<keyword evidence="14" id="KW-1185">Reference proteome</keyword>
<dbReference type="Proteomes" id="UP001057498">
    <property type="component" value="Chromosome"/>
</dbReference>
<dbReference type="Pfam" id="PF01266">
    <property type="entry name" value="DAO"/>
    <property type="match status" value="1"/>
</dbReference>
<keyword evidence="1 10" id="KW-0963">Cytoplasm</keyword>
<dbReference type="HAMAP" id="MF_01102">
    <property type="entry name" value="MnmC"/>
    <property type="match status" value="1"/>
</dbReference>
<dbReference type="Pfam" id="PF05430">
    <property type="entry name" value="Methyltransf_30"/>
    <property type="match status" value="1"/>
</dbReference>
<dbReference type="PANTHER" id="PTHR13847">
    <property type="entry name" value="SARCOSINE DEHYDROGENASE-RELATED"/>
    <property type="match status" value="1"/>
</dbReference>
<keyword evidence="8 10" id="KW-0560">Oxidoreductase</keyword>
<dbReference type="InterPro" id="IPR029063">
    <property type="entry name" value="SAM-dependent_MTases_sf"/>
</dbReference>
<dbReference type="Gene3D" id="3.40.50.150">
    <property type="entry name" value="Vaccinia Virus protein VP39"/>
    <property type="match status" value="1"/>
</dbReference>
<dbReference type="SUPFAM" id="SSF54373">
    <property type="entry name" value="FAD-linked reductases, C-terminal domain"/>
    <property type="match status" value="1"/>
</dbReference>
<proteinExistence type="inferred from homology"/>
<keyword evidence="5 10" id="KW-0949">S-adenosyl-L-methionine</keyword>
<reference evidence="13" key="1">
    <citation type="submission" date="2022-04" db="EMBL/GenBank/DDBJ databases">
        <title>Whole genome sequence of Sphaerotilus sp. FB-5.</title>
        <authorList>
            <person name="Takeda M."/>
            <person name="Narihara S."/>
            <person name="Akimoto M."/>
            <person name="Akimoto R."/>
            <person name="Nishiyashiki S."/>
            <person name="Murakami T."/>
        </authorList>
    </citation>
    <scope>NUCLEOTIDE SEQUENCE</scope>
    <source>
        <strain evidence="13">FB-5</strain>
    </source>
</reference>
<evidence type="ECO:0000313" key="14">
    <source>
        <dbReference type="Proteomes" id="UP001057498"/>
    </source>
</evidence>
<dbReference type="EMBL" id="AP025730">
    <property type="protein sequence ID" value="BDI05552.1"/>
    <property type="molecule type" value="Genomic_DNA"/>
</dbReference>
<feature type="domain" description="FAD dependent oxidoreductase" evidence="11">
    <location>
        <begin position="262"/>
        <end position="668"/>
    </location>
</feature>
<dbReference type="Gene3D" id="3.30.9.10">
    <property type="entry name" value="D-Amino Acid Oxidase, subunit A, domain 2"/>
    <property type="match status" value="1"/>
</dbReference>
<evidence type="ECO:0000256" key="8">
    <source>
        <dbReference type="ARBA" id="ARBA00023002"/>
    </source>
</evidence>
<evidence type="ECO:0000313" key="13">
    <source>
        <dbReference type="EMBL" id="BDI05552.1"/>
    </source>
</evidence>
<keyword evidence="2 10" id="KW-0489">Methyltransferase</keyword>
<feature type="domain" description="MnmC-like methyltransferase" evidence="12">
    <location>
        <begin position="118"/>
        <end position="234"/>
    </location>
</feature>
<keyword evidence="7 10" id="KW-0274">FAD</keyword>
<feature type="region of interest" description="tRNA (mnm(5)s(2)U34)-methyltransferase" evidence="10">
    <location>
        <begin position="1"/>
        <end position="237"/>
    </location>
</feature>
<name>A0ABN6PMR1_9BURK</name>
<protein>
    <recommendedName>
        <fullName evidence="10">tRNA 5-methylaminomethyl-2-thiouridine biosynthesis bifunctional protein MnmC</fullName>
        <shortName evidence="10">tRNA mnm(5)s(2)U biosynthesis bifunctional protein</shortName>
    </recommendedName>
    <domain>
        <recommendedName>
            <fullName evidence="10">tRNA (mnm(5)s(2)U34)-methyltransferase</fullName>
            <ecNumber evidence="10">2.1.1.61</ecNumber>
        </recommendedName>
    </domain>
    <domain>
        <recommendedName>
            <fullName evidence="10">FAD-dependent cmnm(5)s(2)U34 oxidoreductase</fullName>
            <ecNumber evidence="10">1.5.-.-</ecNumber>
        </recommendedName>
    </domain>
</protein>
<sequence>MLRSPITPARIEFDPQGIPTAPDFGDVYHSSEGALAQAWHVFLGGNGLPQRWAGRQRFVVLETGFGLGHNFLATWAAWRDDPRRSERLVYVAIEKHPATRADIARVHAASDGARELPGLTAQLVAAWPLATPDVHRLDFEDGRVQLHLALGDVNERLRGLQLEADAIYLDGFAPARNAAMWTPEVFMRLGRVAAPGATAATWSAARAVRDGLASAGFTVELRAGFGAKREMTVARFAPRFRTPAPVAFRPVSGEPPASAREALVIGAGLAGCAAAWALAQQGWRAQVIDAEPAPAGRTSGNPGGLMHPIFNAPDSLHARWFRAGGLRTAQLAGPPIARGEVAGRVDGFLRLETRLDRGRAEARLADVGLPDTFLRWLDAGEASARIGLPLPQGGWWFGQGGWLSPHDWCGWLLGEAQRLAGAAFLGGRRVARLARIDAAAGGRHWQALDEQGQPIADAPVVVLAQALDIPRLLAAGAHTATLAPTPLPLAAARGQTTVLPARAIERGAVRVPRAALAGAGYALALPDGRVLTGATTQLDDDDPTVRDGDHVENLQRAAALGLFGAERRDTAPADQLALPALLGQLGLTPGELDGRCGWRATTPDRLPLVGPLVDAAALERARAAGARLDAARQLPRGHDADGGLYVCTGLGSRGLTSAVLAAELLASWVTGAPCPVDSELRDALDPARFLLRSQRGGG</sequence>
<evidence type="ECO:0000256" key="3">
    <source>
        <dbReference type="ARBA" id="ARBA00022630"/>
    </source>
</evidence>
<evidence type="ECO:0000256" key="9">
    <source>
        <dbReference type="ARBA" id="ARBA00023268"/>
    </source>
</evidence>
<dbReference type="EC" id="2.1.1.61" evidence="10"/>
<comment type="catalytic activity">
    <reaction evidence="10">
        <text>5-aminomethyl-2-thiouridine(34) in tRNA + S-adenosyl-L-methionine = 5-methylaminomethyl-2-thiouridine(34) in tRNA + S-adenosyl-L-homocysteine + H(+)</text>
        <dbReference type="Rhea" id="RHEA:19569"/>
        <dbReference type="Rhea" id="RHEA-COMP:10195"/>
        <dbReference type="Rhea" id="RHEA-COMP:10197"/>
        <dbReference type="ChEBI" id="CHEBI:15378"/>
        <dbReference type="ChEBI" id="CHEBI:57856"/>
        <dbReference type="ChEBI" id="CHEBI:59789"/>
        <dbReference type="ChEBI" id="CHEBI:74454"/>
        <dbReference type="ChEBI" id="CHEBI:74455"/>
        <dbReference type="EC" id="2.1.1.61"/>
    </reaction>
</comment>
<dbReference type="PANTHER" id="PTHR13847:SF283">
    <property type="entry name" value="TRNA 5-METHYLAMINOMETHYL-2-THIOURIDINE BIOSYNTHESIS BIFUNCTIONAL PROTEIN MNMC"/>
    <property type="match status" value="1"/>
</dbReference>
<keyword evidence="3 10" id="KW-0285">Flavoprotein</keyword>
<gene>
    <name evidence="10 13" type="primary">mnmC</name>
    <name evidence="13" type="ORF">CATMQ487_25220</name>
</gene>
<evidence type="ECO:0000256" key="10">
    <source>
        <dbReference type="HAMAP-Rule" id="MF_01102"/>
    </source>
</evidence>
<dbReference type="NCBIfam" id="TIGR03197">
    <property type="entry name" value="MnmC_Cterm"/>
    <property type="match status" value="1"/>
</dbReference>
<evidence type="ECO:0000256" key="6">
    <source>
        <dbReference type="ARBA" id="ARBA00022694"/>
    </source>
</evidence>
<evidence type="ECO:0000256" key="7">
    <source>
        <dbReference type="ARBA" id="ARBA00022827"/>
    </source>
</evidence>
<keyword evidence="9 10" id="KW-0511">Multifunctional enzyme</keyword>